<comment type="caution">
    <text evidence="1">The sequence shown here is derived from an EMBL/GenBank/DDBJ whole genome shotgun (WGS) entry which is preliminary data.</text>
</comment>
<dbReference type="EMBL" id="UGNP01000001">
    <property type="protein sequence ID" value="STX10201.1"/>
    <property type="molecule type" value="Genomic_DNA"/>
</dbReference>
<evidence type="ECO:0000313" key="2">
    <source>
        <dbReference type="EMBL" id="TDR44193.1"/>
    </source>
</evidence>
<evidence type="ECO:0000313" key="1">
    <source>
        <dbReference type="EMBL" id="STX10201.1"/>
    </source>
</evidence>
<evidence type="ECO:0000313" key="4">
    <source>
        <dbReference type="Proteomes" id="UP000294641"/>
    </source>
</evidence>
<sequence>MVITGFSTYKGAIFGETAKLLVEITNKSDRAISVHADHISVDGVMADDVSFLDETVAAKKTAKTDITFDELLVEKGKEMPKFEEAIEGKFTIYDDQSYDTLIEKPFNVKLK</sequence>
<gene>
    <name evidence="2" type="ORF">DFR61_10129</name>
    <name evidence="1" type="ORF">NCTC10597_01916</name>
</gene>
<reference evidence="2 4" key="2">
    <citation type="submission" date="2019-03" db="EMBL/GenBank/DDBJ databases">
        <title>Genomic Encyclopedia of Type Strains, Phase IV (KMG-IV): sequencing the most valuable type-strain genomes for metagenomic binning, comparative biology and taxonomic classification.</title>
        <authorList>
            <person name="Goeker M."/>
        </authorList>
    </citation>
    <scope>NUCLEOTIDE SEQUENCE [LARGE SCALE GENOMIC DNA]</scope>
    <source>
        <strain evidence="2 4">DSM 20580</strain>
    </source>
</reference>
<keyword evidence="4" id="KW-1185">Reference proteome</keyword>
<protein>
    <recommendedName>
        <fullName evidence="5">DUF4352 domain-containing protein</fullName>
    </recommendedName>
</protein>
<dbReference type="AlphaFoldDB" id="A0A8B4QBU1"/>
<evidence type="ECO:0000313" key="3">
    <source>
        <dbReference type="Proteomes" id="UP000254330"/>
    </source>
</evidence>
<evidence type="ECO:0008006" key="5">
    <source>
        <dbReference type="Google" id="ProtNLM"/>
    </source>
</evidence>
<dbReference type="RefSeq" id="WP_109348227.1">
    <property type="nucleotide sequence ID" value="NZ_BJUE01000016.1"/>
</dbReference>
<proteinExistence type="predicted"/>
<name>A0A8B4QBU1_9BACL</name>
<dbReference type="EMBL" id="SNZG01000001">
    <property type="protein sequence ID" value="TDR44193.1"/>
    <property type="molecule type" value="Genomic_DNA"/>
</dbReference>
<dbReference type="Proteomes" id="UP000254330">
    <property type="component" value="Unassembled WGS sequence"/>
</dbReference>
<dbReference type="Proteomes" id="UP000294641">
    <property type="component" value="Unassembled WGS sequence"/>
</dbReference>
<reference evidence="1 3" key="1">
    <citation type="submission" date="2018-06" db="EMBL/GenBank/DDBJ databases">
        <authorList>
            <consortium name="Pathogen Informatics"/>
            <person name="Doyle S."/>
        </authorList>
    </citation>
    <scope>NUCLEOTIDE SEQUENCE [LARGE SCALE GENOMIC DNA]</scope>
    <source>
        <strain evidence="1 3">NCTC10597</strain>
    </source>
</reference>
<organism evidence="1 3">
    <name type="scientific">Kurthia zopfii</name>
    <dbReference type="NCBI Taxonomy" id="1650"/>
    <lineage>
        <taxon>Bacteria</taxon>
        <taxon>Bacillati</taxon>
        <taxon>Bacillota</taxon>
        <taxon>Bacilli</taxon>
        <taxon>Bacillales</taxon>
        <taxon>Caryophanaceae</taxon>
        <taxon>Kurthia</taxon>
    </lineage>
</organism>
<accession>A0A8B4QBU1</accession>